<evidence type="ECO:0000313" key="4">
    <source>
        <dbReference type="EMBL" id="ODS34797.1"/>
    </source>
</evidence>
<evidence type="ECO:0000313" key="5">
    <source>
        <dbReference type="Proteomes" id="UP000094056"/>
    </source>
</evidence>
<feature type="coiled-coil region" evidence="1">
    <location>
        <begin position="69"/>
        <end position="107"/>
    </location>
</feature>
<dbReference type="AlphaFoldDB" id="A0A1E3XGN4"/>
<protein>
    <submittedName>
        <fullName evidence="4">Uncharacterized protein</fullName>
    </submittedName>
</protein>
<feature type="region of interest" description="Disordered" evidence="2">
    <location>
        <begin position="131"/>
        <end position="152"/>
    </location>
</feature>
<organism evidence="4 5">
    <name type="scientific">Candidatus Scalindua rubra</name>
    <dbReference type="NCBI Taxonomy" id="1872076"/>
    <lineage>
        <taxon>Bacteria</taxon>
        <taxon>Pseudomonadati</taxon>
        <taxon>Planctomycetota</taxon>
        <taxon>Candidatus Brocadiia</taxon>
        <taxon>Candidatus Brocadiales</taxon>
        <taxon>Candidatus Scalinduaceae</taxon>
        <taxon>Candidatus Scalindua</taxon>
    </lineage>
</organism>
<evidence type="ECO:0000256" key="1">
    <source>
        <dbReference type="SAM" id="Coils"/>
    </source>
</evidence>
<evidence type="ECO:0000256" key="3">
    <source>
        <dbReference type="SAM" id="Phobius"/>
    </source>
</evidence>
<keyword evidence="3" id="KW-0812">Transmembrane</keyword>
<reference evidence="4 5" key="1">
    <citation type="submission" date="2016-07" db="EMBL/GenBank/DDBJ databases">
        <title>Draft genome of Scalindua rubra, obtained from a brine-seawater interface in the Red Sea, sheds light on salt adaptation in anammox bacteria.</title>
        <authorList>
            <person name="Speth D.R."/>
            <person name="Lagkouvardos I."/>
            <person name="Wang Y."/>
            <person name="Qian P.-Y."/>
            <person name="Dutilh B.E."/>
            <person name="Jetten M.S."/>
        </authorList>
    </citation>
    <scope>NUCLEOTIDE SEQUENCE [LARGE SCALE GENOMIC DNA]</scope>
    <source>
        <strain evidence="4">BSI-1</strain>
    </source>
</reference>
<feature type="transmembrane region" description="Helical" evidence="3">
    <location>
        <begin position="16"/>
        <end position="34"/>
    </location>
</feature>
<gene>
    <name evidence="4" type="ORF">SCARUB_00057</name>
</gene>
<keyword evidence="3" id="KW-1133">Transmembrane helix</keyword>
<keyword evidence="1" id="KW-0175">Coiled coil</keyword>
<feature type="compositionally biased region" description="Basic residues" evidence="2">
    <location>
        <begin position="138"/>
        <end position="152"/>
    </location>
</feature>
<accession>A0A1E3XGN4</accession>
<sequence>MNPLAGFKDFILMNNLYLIIIAFIVSGIVIERIYRRIVRTREEVKQRYVNVDDTIESKVEMKEKSVVTLEKIETGIKDLKKEITTKIEKLTSEIEGKKEEVVNKVENIIDTKVQDKLNKIDDRINKALQTKKNSTASIKKKKILKPQKKKKL</sequence>
<keyword evidence="3" id="KW-0472">Membrane</keyword>
<name>A0A1E3XGN4_9BACT</name>
<dbReference type="Proteomes" id="UP000094056">
    <property type="component" value="Unassembled WGS sequence"/>
</dbReference>
<dbReference type="EMBL" id="MAYW01000001">
    <property type="protein sequence ID" value="ODS34797.1"/>
    <property type="molecule type" value="Genomic_DNA"/>
</dbReference>
<comment type="caution">
    <text evidence="4">The sequence shown here is derived from an EMBL/GenBank/DDBJ whole genome shotgun (WGS) entry which is preliminary data.</text>
</comment>
<proteinExistence type="predicted"/>
<evidence type="ECO:0000256" key="2">
    <source>
        <dbReference type="SAM" id="MobiDB-lite"/>
    </source>
</evidence>